<gene>
    <name evidence="6" type="ORF">MHY01S_29720</name>
</gene>
<keyword evidence="3 6" id="KW-0378">Hydrolase</keyword>
<dbReference type="Proteomes" id="UP000321197">
    <property type="component" value="Unassembled WGS sequence"/>
</dbReference>
<name>A0A511R732_9DEIN</name>
<dbReference type="EMBL" id="BJXL01000133">
    <property type="protein sequence ID" value="GEM84806.1"/>
    <property type="molecule type" value="Genomic_DNA"/>
</dbReference>
<dbReference type="SUPFAM" id="SSF56281">
    <property type="entry name" value="Metallo-hydrolase/oxidoreductase"/>
    <property type="match status" value="1"/>
</dbReference>
<dbReference type="OrthoDB" id="9802897at2"/>
<evidence type="ECO:0000259" key="5">
    <source>
        <dbReference type="SMART" id="SM00849"/>
    </source>
</evidence>
<evidence type="ECO:0000313" key="7">
    <source>
        <dbReference type="Proteomes" id="UP000321197"/>
    </source>
</evidence>
<protein>
    <submittedName>
        <fullName evidence="6">MBL fold metallo-hydrolase</fullName>
    </submittedName>
</protein>
<dbReference type="InterPro" id="IPR051013">
    <property type="entry name" value="MBL_superfamily_lactonases"/>
</dbReference>
<organism evidence="6 7">
    <name type="scientific">Meiothermus hypogaeus NBRC 106114</name>
    <dbReference type="NCBI Taxonomy" id="1227553"/>
    <lineage>
        <taxon>Bacteria</taxon>
        <taxon>Thermotogati</taxon>
        <taxon>Deinococcota</taxon>
        <taxon>Deinococci</taxon>
        <taxon>Thermales</taxon>
        <taxon>Thermaceae</taxon>
        <taxon>Meiothermus</taxon>
    </lineage>
</organism>
<evidence type="ECO:0000256" key="4">
    <source>
        <dbReference type="ARBA" id="ARBA00022833"/>
    </source>
</evidence>
<dbReference type="PANTHER" id="PTHR42978">
    <property type="entry name" value="QUORUM-QUENCHING LACTONASE YTNP-RELATED-RELATED"/>
    <property type="match status" value="1"/>
</dbReference>
<dbReference type="Gene3D" id="3.60.15.10">
    <property type="entry name" value="Ribonuclease Z/Hydroxyacylglutathione hydrolase-like"/>
    <property type="match status" value="1"/>
</dbReference>
<proteinExistence type="inferred from homology"/>
<evidence type="ECO:0000256" key="3">
    <source>
        <dbReference type="ARBA" id="ARBA00022801"/>
    </source>
</evidence>
<accession>A0A511R732</accession>
<sequence length="284" mass="32371">MRPILYHKLGNFELWFLSDGELWLDGGSMFGIVPRPLWSKLAIPDEQNRVRLGLNPLLIRARNHLVLIETGIDRKADEKFRRIYGLSDTNPLLGQLALLGVEPQDISLVVHTHLHFDHAGLNTRWVEGRLRPTFPKARHIVQKQELEDALHPHERSQASYRLENVEPLLEEGCFEVVEGEAEILPGLQVLPAPGHTLGMQVVELASEGQNLAYTGDLVALSAQAPLLYIPAFDLYPMTSLQTRKRLYERWLEGRYLLCFTHEPGHPLGRLMRTEKGYQAEPVYL</sequence>
<comment type="caution">
    <text evidence="6">The sequence shown here is derived from an EMBL/GenBank/DDBJ whole genome shotgun (WGS) entry which is preliminary data.</text>
</comment>
<dbReference type="AlphaFoldDB" id="A0A511R732"/>
<evidence type="ECO:0000256" key="2">
    <source>
        <dbReference type="ARBA" id="ARBA00022723"/>
    </source>
</evidence>
<evidence type="ECO:0000256" key="1">
    <source>
        <dbReference type="ARBA" id="ARBA00007749"/>
    </source>
</evidence>
<dbReference type="PANTHER" id="PTHR42978:SF6">
    <property type="entry name" value="QUORUM-QUENCHING LACTONASE YTNP-RELATED"/>
    <property type="match status" value="1"/>
</dbReference>
<dbReference type="InterPro" id="IPR001279">
    <property type="entry name" value="Metallo-B-lactamas"/>
</dbReference>
<dbReference type="Pfam" id="PF00753">
    <property type="entry name" value="Lactamase_B"/>
    <property type="match status" value="1"/>
</dbReference>
<dbReference type="GO" id="GO:0046872">
    <property type="term" value="F:metal ion binding"/>
    <property type="evidence" value="ECO:0007669"/>
    <property type="project" value="UniProtKB-KW"/>
</dbReference>
<dbReference type="RefSeq" id="WP_119342254.1">
    <property type="nucleotide sequence ID" value="NZ_BJXL01000133.1"/>
</dbReference>
<dbReference type="SMART" id="SM00849">
    <property type="entry name" value="Lactamase_B"/>
    <property type="match status" value="1"/>
</dbReference>
<dbReference type="GO" id="GO:0016787">
    <property type="term" value="F:hydrolase activity"/>
    <property type="evidence" value="ECO:0007669"/>
    <property type="project" value="UniProtKB-KW"/>
</dbReference>
<dbReference type="InterPro" id="IPR036866">
    <property type="entry name" value="RibonucZ/Hydroxyglut_hydro"/>
</dbReference>
<reference evidence="6 7" key="1">
    <citation type="submission" date="2019-07" db="EMBL/GenBank/DDBJ databases">
        <title>Whole genome shotgun sequence of Meiothermus hypogaeus NBRC 106114.</title>
        <authorList>
            <person name="Hosoyama A."/>
            <person name="Uohara A."/>
            <person name="Ohji S."/>
            <person name="Ichikawa N."/>
        </authorList>
    </citation>
    <scope>NUCLEOTIDE SEQUENCE [LARGE SCALE GENOMIC DNA]</scope>
    <source>
        <strain evidence="6 7">NBRC 106114</strain>
    </source>
</reference>
<comment type="similarity">
    <text evidence="1">Belongs to the metallo-beta-lactamase superfamily.</text>
</comment>
<keyword evidence="4" id="KW-0862">Zinc</keyword>
<evidence type="ECO:0000313" key="6">
    <source>
        <dbReference type="EMBL" id="GEM84806.1"/>
    </source>
</evidence>
<keyword evidence="2" id="KW-0479">Metal-binding</keyword>
<feature type="domain" description="Metallo-beta-lactamase" evidence="5">
    <location>
        <begin position="53"/>
        <end position="261"/>
    </location>
</feature>